<gene>
    <name evidence="1" type="ORF">NLI96_g1764</name>
</gene>
<sequence>MPRSVSFSGAGDNHGVIFLGDSSGNQWLTQLSSLSYLRFAFPQNSTVDVPSYDAILKVISSTIVRGQGLAELGIPKKAKHRIVVSPEKRSFGPLNYSIIAGSSSFRNRVGCRVVRTQHTPHSMTSLVEPLAASPPQINSVRPDKGPTSTIDFLCILAYIAFHKLSVYFVIYLLLPRVHLNSLLANLNARQGLREHTYIPTVPFIFKPSNSRDSIGRSSNNRQVDQHVIEIAVEKVTEVRDFDQESQRTKEIIENWKTQGVELDATE</sequence>
<evidence type="ECO:0000313" key="1">
    <source>
        <dbReference type="EMBL" id="KAJ3489994.1"/>
    </source>
</evidence>
<keyword evidence="2" id="KW-1185">Reference proteome</keyword>
<accession>A0AAD5VA08</accession>
<dbReference type="AlphaFoldDB" id="A0AAD5VA08"/>
<name>A0AAD5VA08_9APHY</name>
<dbReference type="Proteomes" id="UP001212997">
    <property type="component" value="Unassembled WGS sequence"/>
</dbReference>
<evidence type="ECO:0000313" key="2">
    <source>
        <dbReference type="Proteomes" id="UP001212997"/>
    </source>
</evidence>
<reference evidence="1" key="1">
    <citation type="submission" date="2022-07" db="EMBL/GenBank/DDBJ databases">
        <title>Genome Sequence of Physisporinus lineatus.</title>
        <authorList>
            <person name="Buettner E."/>
        </authorList>
    </citation>
    <scope>NUCLEOTIDE SEQUENCE</scope>
    <source>
        <strain evidence="1">VT162</strain>
    </source>
</reference>
<protein>
    <submittedName>
        <fullName evidence="1">Uncharacterized protein</fullName>
    </submittedName>
</protein>
<comment type="caution">
    <text evidence="1">The sequence shown here is derived from an EMBL/GenBank/DDBJ whole genome shotgun (WGS) entry which is preliminary data.</text>
</comment>
<dbReference type="EMBL" id="JANAWD010000035">
    <property type="protein sequence ID" value="KAJ3489994.1"/>
    <property type="molecule type" value="Genomic_DNA"/>
</dbReference>
<organism evidence="1 2">
    <name type="scientific">Meripilus lineatus</name>
    <dbReference type="NCBI Taxonomy" id="2056292"/>
    <lineage>
        <taxon>Eukaryota</taxon>
        <taxon>Fungi</taxon>
        <taxon>Dikarya</taxon>
        <taxon>Basidiomycota</taxon>
        <taxon>Agaricomycotina</taxon>
        <taxon>Agaricomycetes</taxon>
        <taxon>Polyporales</taxon>
        <taxon>Meripilaceae</taxon>
        <taxon>Meripilus</taxon>
    </lineage>
</organism>
<proteinExistence type="predicted"/>